<evidence type="ECO:0000313" key="7">
    <source>
        <dbReference type="EMBL" id="MBW3469392.1"/>
    </source>
</evidence>
<dbReference type="PANTHER" id="PTHR30055">
    <property type="entry name" value="HTH-TYPE TRANSCRIPTIONAL REGULATOR RUTR"/>
    <property type="match status" value="1"/>
</dbReference>
<feature type="DNA-binding region" description="H-T-H motif" evidence="5">
    <location>
        <begin position="24"/>
        <end position="43"/>
    </location>
</feature>
<evidence type="ECO:0000256" key="5">
    <source>
        <dbReference type="PROSITE-ProRule" id="PRU00335"/>
    </source>
</evidence>
<dbReference type="PANTHER" id="PTHR30055:SF175">
    <property type="entry name" value="HTH-TYPE TRANSCRIPTIONAL REPRESSOR KSTR2"/>
    <property type="match status" value="1"/>
</dbReference>
<gene>
    <name evidence="7" type="ORF">EGN73_16465</name>
</gene>
<evidence type="ECO:0000313" key="8">
    <source>
        <dbReference type="Proteomes" id="UP000727490"/>
    </source>
</evidence>
<dbReference type="InterPro" id="IPR001647">
    <property type="entry name" value="HTH_TetR"/>
</dbReference>
<sequence length="207" mass="24758">METREKIIETATEQFMRFGVRSVTMDDIARQAGVSKKTIYQEFSDKNQLVYETFEKAIQEDKCHVERFPQSKIGVIEHLVQLSRYMRERFANLNPMVLNEIQRYFPQSWQLFENFKRDFVLQEIIELLEEGKKQGFFRPEINSEILGLMRLEQMMLSFDPIKFPPAKYNIVDLQLEIFEHFLYGIFTEKGKEAYLNQKNTAQHENHN</sequence>
<comment type="caution">
    <text evidence="7">The sequence shown here is derived from an EMBL/GenBank/DDBJ whole genome shotgun (WGS) entry which is preliminary data.</text>
</comment>
<reference evidence="7 8" key="1">
    <citation type="journal article" date="2020" name="Syst. Appl. Microbiol.">
        <title>Arthrospiribacter ruber gen. nov., sp. nov., a novel bacterium isolated from Arthrospira cultures.</title>
        <authorList>
            <person name="Waleron M."/>
            <person name="Misztak A."/>
            <person name="Waleron M.M."/>
            <person name="Furmaniak M."/>
            <person name="Mrozik A."/>
            <person name="Waleron K."/>
        </authorList>
    </citation>
    <scope>NUCLEOTIDE SEQUENCE [LARGE SCALE GENOMIC DNA]</scope>
    <source>
        <strain evidence="7 8">DPMB0001</strain>
    </source>
</reference>
<evidence type="ECO:0000256" key="1">
    <source>
        <dbReference type="ARBA" id="ARBA00022491"/>
    </source>
</evidence>
<accession>A0A951MES3</accession>
<organism evidence="7 8">
    <name type="scientific">Arthrospiribacter ruber</name>
    <dbReference type="NCBI Taxonomy" id="2487934"/>
    <lineage>
        <taxon>Bacteria</taxon>
        <taxon>Pseudomonadati</taxon>
        <taxon>Bacteroidota</taxon>
        <taxon>Cytophagia</taxon>
        <taxon>Cytophagales</taxon>
        <taxon>Cyclobacteriaceae</taxon>
        <taxon>Arthrospiribacter</taxon>
    </lineage>
</organism>
<feature type="domain" description="HTH tetR-type" evidence="6">
    <location>
        <begin position="1"/>
        <end position="61"/>
    </location>
</feature>
<dbReference type="GO" id="GO:0003700">
    <property type="term" value="F:DNA-binding transcription factor activity"/>
    <property type="evidence" value="ECO:0007669"/>
    <property type="project" value="TreeGrafter"/>
</dbReference>
<dbReference type="PROSITE" id="PS50977">
    <property type="entry name" value="HTH_TETR_2"/>
    <property type="match status" value="1"/>
</dbReference>
<dbReference type="EMBL" id="RPHB01000008">
    <property type="protein sequence ID" value="MBW3469392.1"/>
    <property type="molecule type" value="Genomic_DNA"/>
</dbReference>
<name>A0A951MES3_9BACT</name>
<evidence type="ECO:0000256" key="2">
    <source>
        <dbReference type="ARBA" id="ARBA00023015"/>
    </source>
</evidence>
<dbReference type="AlphaFoldDB" id="A0A951MES3"/>
<dbReference type="GO" id="GO:0000976">
    <property type="term" value="F:transcription cis-regulatory region binding"/>
    <property type="evidence" value="ECO:0007669"/>
    <property type="project" value="TreeGrafter"/>
</dbReference>
<dbReference type="InterPro" id="IPR050109">
    <property type="entry name" value="HTH-type_TetR-like_transc_reg"/>
</dbReference>
<keyword evidence="8" id="KW-1185">Reference proteome</keyword>
<keyword evidence="4" id="KW-0804">Transcription</keyword>
<dbReference type="Proteomes" id="UP000727490">
    <property type="component" value="Unassembled WGS sequence"/>
</dbReference>
<keyword evidence="1" id="KW-0678">Repressor</keyword>
<dbReference type="Pfam" id="PF00440">
    <property type="entry name" value="TetR_N"/>
    <property type="match status" value="1"/>
</dbReference>
<evidence type="ECO:0000256" key="3">
    <source>
        <dbReference type="ARBA" id="ARBA00023125"/>
    </source>
</evidence>
<dbReference type="RefSeq" id="WP_219292450.1">
    <property type="nucleotide sequence ID" value="NZ_RPHB01000008.1"/>
</dbReference>
<protein>
    <submittedName>
        <fullName evidence="7">TetR/AcrR family transcriptional regulator</fullName>
    </submittedName>
</protein>
<evidence type="ECO:0000256" key="4">
    <source>
        <dbReference type="ARBA" id="ARBA00023163"/>
    </source>
</evidence>
<keyword evidence="2" id="KW-0805">Transcription regulation</keyword>
<keyword evidence="3 5" id="KW-0238">DNA-binding</keyword>
<proteinExistence type="predicted"/>
<evidence type="ECO:0000259" key="6">
    <source>
        <dbReference type="PROSITE" id="PS50977"/>
    </source>
</evidence>